<dbReference type="PROSITE" id="PS50983">
    <property type="entry name" value="FE_B12_PBP"/>
    <property type="match status" value="1"/>
</dbReference>
<dbReference type="Gene3D" id="3.40.50.1980">
    <property type="entry name" value="Nitrogenase molybdenum iron protein domain"/>
    <property type="match status" value="2"/>
</dbReference>
<evidence type="ECO:0000256" key="1">
    <source>
        <dbReference type="ARBA" id="ARBA00008814"/>
    </source>
</evidence>
<protein>
    <submittedName>
        <fullName evidence="4">Periplasmic binding protein</fullName>
    </submittedName>
</protein>
<dbReference type="InParanoid" id="G4Q8X6"/>
<keyword evidence="2" id="KW-0472">Membrane</keyword>
<dbReference type="PATRIC" id="fig|568816.4.peg.422"/>
<dbReference type="HOGENOM" id="CLU_038034_2_4_9"/>
<dbReference type="EMBL" id="CP003058">
    <property type="protein sequence ID" value="AEQ21674.1"/>
    <property type="molecule type" value="Genomic_DNA"/>
</dbReference>
<accession>G4Q8X6</accession>
<dbReference type="eggNOG" id="COG0614">
    <property type="taxonomic scope" value="Bacteria"/>
</dbReference>
<organism evidence="4 5">
    <name type="scientific">Acidaminococcus intestini (strain RyC-MR95)</name>
    <dbReference type="NCBI Taxonomy" id="568816"/>
    <lineage>
        <taxon>Bacteria</taxon>
        <taxon>Bacillati</taxon>
        <taxon>Bacillota</taxon>
        <taxon>Negativicutes</taxon>
        <taxon>Acidaminococcales</taxon>
        <taxon>Acidaminococcaceae</taxon>
        <taxon>Acidaminococcus</taxon>
    </lineage>
</organism>
<feature type="transmembrane region" description="Helical" evidence="2">
    <location>
        <begin position="46"/>
        <end position="62"/>
    </location>
</feature>
<name>G4Q8X6_ACIIR</name>
<comment type="similarity">
    <text evidence="1">Belongs to the bacterial solute-binding protein 8 family.</text>
</comment>
<feature type="domain" description="Fe/B12 periplasmic-binding" evidence="3">
    <location>
        <begin position="90"/>
        <end position="353"/>
    </location>
</feature>
<dbReference type="AlphaFoldDB" id="G4Q8X6"/>
<dbReference type="GO" id="GO:0071281">
    <property type="term" value="P:cellular response to iron ion"/>
    <property type="evidence" value="ECO:0007669"/>
    <property type="project" value="TreeGrafter"/>
</dbReference>
<dbReference type="Pfam" id="PF01497">
    <property type="entry name" value="Peripla_BP_2"/>
    <property type="match status" value="1"/>
</dbReference>
<evidence type="ECO:0000313" key="4">
    <source>
        <dbReference type="EMBL" id="AEQ21674.1"/>
    </source>
</evidence>
<sequence length="363" mass="40491">MGQNISSKIGQILLTGRANHDIIREPLTGGSFIAYHERRRLMKRKPALLLCVLFLFLLLLTSCGKSTTEGAYSAVDARGKTVSLSHEPRRILTDSLHLDETLLTVVPKSHLAGAYYLDGEPGLSFIAKETETLTKVREYTPERIAALQPDVFVVSDWSDPLLVKKVEEMGIPVFFCHGPVTVAQIEDNVRLLALLTRQEIVGRKVIARMERELDEIEEVTASQKGRKPVGILLSLMSQYGGAGSLYDELAARGGWVNGLSKGGLKNGMPLSKEAILAARPDFFLVSDPYPSEYEDYEHFLQGFFADPFYASLRDSVRMERLADRYVYDASPMAVYGIKKMSNHAYGKILFPDEPEELLKGYEP</sequence>
<dbReference type="PANTHER" id="PTHR30535:SF34">
    <property type="entry name" value="MOLYBDATE-BINDING PROTEIN MOLA"/>
    <property type="match status" value="1"/>
</dbReference>
<dbReference type="InterPro" id="IPR002491">
    <property type="entry name" value="ABC_transptr_periplasmic_BD"/>
</dbReference>
<keyword evidence="2" id="KW-0812">Transmembrane</keyword>
<dbReference type="KEGG" id="ain:Acin_0432"/>
<keyword evidence="5" id="KW-1185">Reference proteome</keyword>
<dbReference type="SUPFAM" id="SSF53807">
    <property type="entry name" value="Helical backbone' metal receptor"/>
    <property type="match status" value="1"/>
</dbReference>
<evidence type="ECO:0000256" key="2">
    <source>
        <dbReference type="SAM" id="Phobius"/>
    </source>
</evidence>
<dbReference type="Proteomes" id="UP000007093">
    <property type="component" value="Chromosome"/>
</dbReference>
<dbReference type="InterPro" id="IPR050902">
    <property type="entry name" value="ABC_Transporter_SBP"/>
</dbReference>
<reference evidence="4 5" key="1">
    <citation type="journal article" date="2011" name="J. Bacteriol.">
        <title>Complete genome sequence of Acidaminococcus intestini RYC-MR95, a Gram-negative bacterium from the phylum Firmicutes.</title>
        <authorList>
            <person name="D'Auria G."/>
            <person name="Galan J.C."/>
            <person name="Rodriguez-Alcayna M."/>
            <person name="Moya A."/>
            <person name="Baquero F."/>
            <person name="Latorre A."/>
        </authorList>
    </citation>
    <scope>NUCLEOTIDE SEQUENCE [LARGE SCALE GENOMIC DNA]</scope>
    <source>
        <strain evidence="4 5">RyC-MR95</strain>
    </source>
</reference>
<proteinExistence type="inferred from homology"/>
<evidence type="ECO:0000259" key="3">
    <source>
        <dbReference type="PROSITE" id="PS50983"/>
    </source>
</evidence>
<evidence type="ECO:0000313" key="5">
    <source>
        <dbReference type="Proteomes" id="UP000007093"/>
    </source>
</evidence>
<dbReference type="STRING" id="568816.Acin_0432"/>
<gene>
    <name evidence="4" type="ordered locus">Acin_0432</name>
</gene>
<dbReference type="PANTHER" id="PTHR30535">
    <property type="entry name" value="VITAMIN B12-BINDING PROTEIN"/>
    <property type="match status" value="1"/>
</dbReference>
<keyword evidence="2" id="KW-1133">Transmembrane helix</keyword>